<dbReference type="RefSeq" id="WP_282762617.1">
    <property type="nucleotide sequence ID" value="NZ_JASCTH010000016.1"/>
</dbReference>
<name>A0ABT6WPH2_9ACTN</name>
<protein>
    <submittedName>
        <fullName evidence="1">Uncharacterized protein</fullName>
    </submittedName>
</protein>
<dbReference type="EMBL" id="JASCTH010000016">
    <property type="protein sequence ID" value="MDI6101643.1"/>
    <property type="molecule type" value="Genomic_DNA"/>
</dbReference>
<evidence type="ECO:0000313" key="2">
    <source>
        <dbReference type="Proteomes" id="UP001241758"/>
    </source>
</evidence>
<dbReference type="Proteomes" id="UP001241758">
    <property type="component" value="Unassembled WGS sequence"/>
</dbReference>
<sequence length="131" mass="14304">MRRRRLGCGQADHQQSTVHLYLVDHRPGRARHGGAELAYLALSGNEEPARVAGLAVIPHLLRLDLSEAVVEDVTAIAAFPALRVLSLNGAQWQELLAWGWDPRTLAAAELNGEYTEADKAAFERATGLVQE</sequence>
<evidence type="ECO:0000313" key="1">
    <source>
        <dbReference type="EMBL" id="MDI6101643.1"/>
    </source>
</evidence>
<comment type="caution">
    <text evidence="1">The sequence shown here is derived from an EMBL/GenBank/DDBJ whole genome shotgun (WGS) entry which is preliminary data.</text>
</comment>
<reference evidence="1 2" key="1">
    <citation type="submission" date="2023-05" db="EMBL/GenBank/DDBJ databases">
        <title>Actinoplanes sp. NEAU-A12 genome sequencing.</title>
        <authorList>
            <person name="Wang Z.-S."/>
        </authorList>
    </citation>
    <scope>NUCLEOTIDE SEQUENCE [LARGE SCALE GENOMIC DNA]</scope>
    <source>
        <strain evidence="1 2">NEAU-A12</strain>
    </source>
</reference>
<organism evidence="1 2">
    <name type="scientific">Actinoplanes sandaracinus</name>
    <dbReference type="NCBI Taxonomy" id="3045177"/>
    <lineage>
        <taxon>Bacteria</taxon>
        <taxon>Bacillati</taxon>
        <taxon>Actinomycetota</taxon>
        <taxon>Actinomycetes</taxon>
        <taxon>Micromonosporales</taxon>
        <taxon>Micromonosporaceae</taxon>
        <taxon>Actinoplanes</taxon>
    </lineage>
</organism>
<proteinExistence type="predicted"/>
<keyword evidence="2" id="KW-1185">Reference proteome</keyword>
<accession>A0ABT6WPH2</accession>
<gene>
    <name evidence="1" type="ORF">QLQ12_23765</name>
</gene>